<keyword evidence="5 8" id="KW-0812">Transmembrane</keyword>
<dbReference type="PANTHER" id="PTHR34975">
    <property type="entry name" value="SPORE GERMINATION PROTEIN A2"/>
    <property type="match status" value="1"/>
</dbReference>
<feature type="transmembrane region" description="Helical" evidence="8">
    <location>
        <begin position="148"/>
        <end position="172"/>
    </location>
</feature>
<evidence type="ECO:0000256" key="8">
    <source>
        <dbReference type="SAM" id="Phobius"/>
    </source>
</evidence>
<evidence type="ECO:0000256" key="3">
    <source>
        <dbReference type="ARBA" id="ARBA00022448"/>
    </source>
</evidence>
<feature type="transmembrane region" description="Helical" evidence="8">
    <location>
        <begin position="335"/>
        <end position="356"/>
    </location>
</feature>
<gene>
    <name evidence="9" type="ORF">LSG31_08995</name>
</gene>
<protein>
    <submittedName>
        <fullName evidence="9">Spore germination protein</fullName>
    </submittedName>
</protein>
<evidence type="ECO:0000256" key="2">
    <source>
        <dbReference type="ARBA" id="ARBA00007998"/>
    </source>
</evidence>
<keyword evidence="4" id="KW-0309">Germination</keyword>
<feature type="transmembrane region" description="Helical" evidence="8">
    <location>
        <begin position="303"/>
        <end position="323"/>
    </location>
</feature>
<dbReference type="EMBL" id="CP089291">
    <property type="protein sequence ID" value="UOF92277.1"/>
    <property type="molecule type" value="Genomic_DNA"/>
</dbReference>
<feature type="transmembrane region" description="Helical" evidence="8">
    <location>
        <begin position="12"/>
        <end position="28"/>
    </location>
</feature>
<proteinExistence type="inferred from homology"/>
<dbReference type="InterPro" id="IPR004761">
    <property type="entry name" value="Spore_GerAB"/>
</dbReference>
<evidence type="ECO:0000256" key="1">
    <source>
        <dbReference type="ARBA" id="ARBA00004141"/>
    </source>
</evidence>
<evidence type="ECO:0000256" key="7">
    <source>
        <dbReference type="ARBA" id="ARBA00023136"/>
    </source>
</evidence>
<feature type="transmembrane region" description="Helical" evidence="8">
    <location>
        <begin position="261"/>
        <end position="282"/>
    </location>
</feature>
<evidence type="ECO:0000256" key="6">
    <source>
        <dbReference type="ARBA" id="ARBA00022989"/>
    </source>
</evidence>
<evidence type="ECO:0000313" key="10">
    <source>
        <dbReference type="Proteomes" id="UP000830167"/>
    </source>
</evidence>
<feature type="transmembrane region" description="Helical" evidence="8">
    <location>
        <begin position="82"/>
        <end position="102"/>
    </location>
</feature>
<evidence type="ECO:0000256" key="4">
    <source>
        <dbReference type="ARBA" id="ARBA00022544"/>
    </source>
</evidence>
<keyword evidence="3" id="KW-0813">Transport</keyword>
<name>A0ABY4CP54_9BACL</name>
<dbReference type="Pfam" id="PF03845">
    <property type="entry name" value="Spore_permease"/>
    <property type="match status" value="1"/>
</dbReference>
<accession>A0ABY4CP54</accession>
<dbReference type="Proteomes" id="UP000830167">
    <property type="component" value="Chromosome"/>
</dbReference>
<dbReference type="RefSeq" id="WP_347438955.1">
    <property type="nucleotide sequence ID" value="NZ_CP089291.1"/>
</dbReference>
<comment type="similarity">
    <text evidence="2">Belongs to the amino acid-polyamine-organocation (APC) superfamily. Spore germination protein (SGP) (TC 2.A.3.9) family.</text>
</comment>
<sequence length="366" mass="41098">MRTFDQISPAQLTSLLMMTIFPTIILMVPSDLLRVNGKDAGWVVIIATLWGVGIGWFSIAVYKKFPSQRITQIFVTVFGRWIGELFCLVYLGALMVILVAVFREFGEMAEWAFAFGDIPIELLMVMGGILSFYLSASGLEVIARTSQILLPGSIGIIAIILISATPWMNWSFLWPPFPEIRKEILISAITPSAFFTEGLIIGIFLPHIQLQDRIFRAIILGMLFNGIILFLITVGLLAFFGGSRGGNIIFPLLHLSKEIRYSTYLSHLQVLMVPFLVSVITIKLSVFLHAASLGCQDMFRLKGYRFIALGLTVFSIVVASVLFDNPIDLRKFIIRYFGHLAAPILLILTLCAYFFAMQFYKRRAKT</sequence>
<feature type="transmembrane region" description="Helical" evidence="8">
    <location>
        <begin position="217"/>
        <end position="241"/>
    </location>
</feature>
<keyword evidence="6 8" id="KW-1133">Transmembrane helix</keyword>
<dbReference type="PANTHER" id="PTHR34975:SF2">
    <property type="entry name" value="SPORE GERMINATION PROTEIN A2"/>
    <property type="match status" value="1"/>
</dbReference>
<feature type="transmembrane region" description="Helical" evidence="8">
    <location>
        <begin position="40"/>
        <end position="62"/>
    </location>
</feature>
<reference evidence="9" key="1">
    <citation type="submission" date="2021-12" db="EMBL/GenBank/DDBJ databases">
        <title>Alicyclobacillaceae gen. nov., sp. nov., isolated from chalcocite enrichment system.</title>
        <authorList>
            <person name="Jiang Z."/>
        </authorList>
    </citation>
    <scope>NUCLEOTIDE SEQUENCE</scope>
    <source>
        <strain evidence="9">MYW30-H2</strain>
    </source>
</reference>
<keyword evidence="10" id="KW-1185">Reference proteome</keyword>
<dbReference type="NCBIfam" id="TIGR00912">
    <property type="entry name" value="2A0309"/>
    <property type="match status" value="1"/>
</dbReference>
<comment type="subcellular location">
    <subcellularLocation>
        <location evidence="1">Membrane</location>
        <topology evidence="1">Multi-pass membrane protein</topology>
    </subcellularLocation>
</comment>
<feature type="transmembrane region" description="Helical" evidence="8">
    <location>
        <begin position="114"/>
        <end position="136"/>
    </location>
</feature>
<organism evidence="9 10">
    <name type="scientific">Fodinisporobacter ferrooxydans</name>
    <dbReference type="NCBI Taxonomy" id="2901836"/>
    <lineage>
        <taxon>Bacteria</taxon>
        <taxon>Bacillati</taxon>
        <taxon>Bacillota</taxon>
        <taxon>Bacilli</taxon>
        <taxon>Bacillales</taxon>
        <taxon>Alicyclobacillaceae</taxon>
        <taxon>Fodinisporobacter</taxon>
    </lineage>
</organism>
<evidence type="ECO:0000256" key="5">
    <source>
        <dbReference type="ARBA" id="ARBA00022692"/>
    </source>
</evidence>
<feature type="transmembrane region" description="Helical" evidence="8">
    <location>
        <begin position="184"/>
        <end position="205"/>
    </location>
</feature>
<evidence type="ECO:0000313" key="9">
    <source>
        <dbReference type="EMBL" id="UOF92277.1"/>
    </source>
</evidence>
<keyword evidence="7 8" id="KW-0472">Membrane</keyword>